<keyword evidence="2" id="KW-1185">Reference proteome</keyword>
<comment type="caution">
    <text evidence="1">The sequence shown here is derived from an EMBL/GenBank/DDBJ whole genome shotgun (WGS) entry which is preliminary data.</text>
</comment>
<evidence type="ECO:0000313" key="2">
    <source>
        <dbReference type="Proteomes" id="UP000054925"/>
    </source>
</evidence>
<sequence length="122" mass="12599">MAQPPGSNTFNIQGNVGALQTGEGATANVHQGLTGDDLSKVAHQFAILIEELRKVSPDRLPNRDALVQEAQACEADVNAGKPDTGRIRALIKGGIGVVKDVPALIESAQAIASAFGFQLPGS</sequence>
<protein>
    <submittedName>
        <fullName evidence="1">Uncharacterized protein</fullName>
    </submittedName>
</protein>
<dbReference type="Proteomes" id="UP000054925">
    <property type="component" value="Unassembled WGS sequence"/>
</dbReference>
<evidence type="ECO:0000313" key="1">
    <source>
        <dbReference type="EMBL" id="SAL76570.1"/>
    </source>
</evidence>
<reference evidence="1" key="1">
    <citation type="submission" date="2016-01" db="EMBL/GenBank/DDBJ databases">
        <authorList>
            <person name="Peeters C."/>
        </authorList>
    </citation>
    <scope>NUCLEOTIDE SEQUENCE [LARGE SCALE GENOMIC DNA]</scope>
    <source>
        <strain evidence="1">LMG 22937</strain>
    </source>
</reference>
<dbReference type="AlphaFoldDB" id="A0A158K7P4"/>
<accession>A0A158K7P4</accession>
<organism evidence="1 2">
    <name type="scientific">Caballeronia terrestris</name>
    <dbReference type="NCBI Taxonomy" id="1226301"/>
    <lineage>
        <taxon>Bacteria</taxon>
        <taxon>Pseudomonadati</taxon>
        <taxon>Pseudomonadota</taxon>
        <taxon>Betaproteobacteria</taxon>
        <taxon>Burkholderiales</taxon>
        <taxon>Burkholderiaceae</taxon>
        <taxon>Caballeronia</taxon>
    </lineage>
</organism>
<proteinExistence type="predicted"/>
<name>A0A158K7P4_9BURK</name>
<dbReference type="EMBL" id="FCOL02000038">
    <property type="protein sequence ID" value="SAL76570.1"/>
    <property type="molecule type" value="Genomic_DNA"/>
</dbReference>
<gene>
    <name evidence="1" type="ORF">AWB67_04945</name>
</gene>